<keyword evidence="1" id="KW-0614">Plasmid</keyword>
<dbReference type="AlphaFoldDB" id="A0A3G2UKM5"/>
<gene>
    <name evidence="1" type="ORF">EBF16_00510</name>
</gene>
<sequence length="107" mass="12397">MQRKHGLRIGSPSLSSDEWIVVVGARRASMRSLREPGRSQRLFRALFGWDQPRPQESERLEALRRASIYLWHGVTELPTKEMDRFLAAGFTMRHYEDLIEGIAEMGI</sequence>
<protein>
    <submittedName>
        <fullName evidence="1">Uncharacterized protein</fullName>
    </submittedName>
</protein>
<evidence type="ECO:0000313" key="2">
    <source>
        <dbReference type="Proteomes" id="UP000280708"/>
    </source>
</evidence>
<dbReference type="EMBL" id="CP033227">
    <property type="protein sequence ID" value="AYO75523.1"/>
    <property type="molecule type" value="Genomic_DNA"/>
</dbReference>
<accession>A0A3G2UKM5</accession>
<reference evidence="1 2" key="1">
    <citation type="submission" date="2018-10" db="EMBL/GenBank/DDBJ databases">
        <title>Characterization and genome analysis of a novel bacterium Sphingobium yanoikuyae SJTF8 capable of degrading PAHs.</title>
        <authorList>
            <person name="Yin C."/>
            <person name="Xiong W."/>
            <person name="Liang R."/>
        </authorList>
    </citation>
    <scope>NUCLEOTIDE SEQUENCE [LARGE SCALE GENOMIC DNA]</scope>
    <source>
        <strain evidence="1 2">SJTF8</strain>
        <plasmid evidence="2">pf1</plasmid>
    </source>
</reference>
<dbReference type="Proteomes" id="UP000280708">
    <property type="component" value="Plasmid pF1"/>
</dbReference>
<evidence type="ECO:0000313" key="1">
    <source>
        <dbReference type="EMBL" id="AYO75523.1"/>
    </source>
</evidence>
<organism evidence="1 2">
    <name type="scientific">Sphingobium yanoikuyae</name>
    <name type="common">Sphingomonas yanoikuyae</name>
    <dbReference type="NCBI Taxonomy" id="13690"/>
    <lineage>
        <taxon>Bacteria</taxon>
        <taxon>Pseudomonadati</taxon>
        <taxon>Pseudomonadota</taxon>
        <taxon>Alphaproteobacteria</taxon>
        <taxon>Sphingomonadales</taxon>
        <taxon>Sphingomonadaceae</taxon>
        <taxon>Sphingobium</taxon>
    </lineage>
</organism>
<geneLocation type="plasmid" evidence="2">
    <name>pf1</name>
</geneLocation>
<proteinExistence type="predicted"/>
<name>A0A3G2UKM5_SPHYA</name>
<dbReference type="RefSeq" id="WP_037521832.1">
    <property type="nucleotide sequence ID" value="NZ_CP033227.1"/>
</dbReference>